<feature type="domain" description="VLRF1" evidence="12">
    <location>
        <begin position="238"/>
        <end position="396"/>
    </location>
</feature>
<evidence type="ECO:0000256" key="3">
    <source>
        <dbReference type="ARBA" id="ARBA00022490"/>
    </source>
</evidence>
<keyword evidence="6 10" id="KW-0255">Endonuclease</keyword>
<dbReference type="AlphaFoldDB" id="A0A8H7A8Z0"/>
<dbReference type="PANTHER" id="PTHR16036">
    <property type="entry name" value="ANKYRIN REPEAT AND ZINC FINGER DOMAIN-CONTAINING PROTEIN 1"/>
    <property type="match status" value="1"/>
</dbReference>
<dbReference type="SUPFAM" id="SSF48403">
    <property type="entry name" value="Ankyrin repeat"/>
    <property type="match status" value="1"/>
</dbReference>
<comment type="caution">
    <text evidence="13">The sequence shown here is derived from an EMBL/GenBank/DDBJ whole genome shotgun (WGS) entry which is preliminary data.</text>
</comment>
<accession>A0A8H7A8Z0</accession>
<dbReference type="PANTHER" id="PTHR16036:SF2">
    <property type="entry name" value="TRNA ENDONUCLEASE ANKZF1"/>
    <property type="match status" value="1"/>
</dbReference>
<dbReference type="InterPro" id="IPR041175">
    <property type="entry name" value="VLRF1/Vms1"/>
</dbReference>
<protein>
    <recommendedName>
        <fullName evidence="12">VLRF1 domain-containing protein</fullName>
    </recommendedName>
</protein>
<name>A0A8H7A8Z0_9EURO</name>
<evidence type="ECO:0000256" key="10">
    <source>
        <dbReference type="PROSITE-ProRule" id="PRU01389"/>
    </source>
</evidence>
<dbReference type="GO" id="GO:0004519">
    <property type="term" value="F:endonuclease activity"/>
    <property type="evidence" value="ECO:0007669"/>
    <property type="project" value="UniProtKB-KW"/>
</dbReference>
<keyword evidence="5" id="KW-0677">Repeat</keyword>
<dbReference type="Proteomes" id="UP000606974">
    <property type="component" value="Unassembled WGS sequence"/>
</dbReference>
<evidence type="ECO:0000256" key="2">
    <source>
        <dbReference type="ARBA" id="ARBA00009262"/>
    </source>
</evidence>
<dbReference type="EMBL" id="JAACFV010000126">
    <property type="protein sequence ID" value="KAF7504810.1"/>
    <property type="molecule type" value="Genomic_DNA"/>
</dbReference>
<feature type="compositionally biased region" description="Basic and acidic residues" evidence="11">
    <location>
        <begin position="612"/>
        <end position="651"/>
    </location>
</feature>
<keyword evidence="4 10" id="KW-0540">Nuclease</keyword>
<dbReference type="Gene3D" id="1.25.40.20">
    <property type="entry name" value="Ankyrin repeat-containing domain"/>
    <property type="match status" value="1"/>
</dbReference>
<dbReference type="InterPro" id="IPR036770">
    <property type="entry name" value="Ankyrin_rpt-contain_sf"/>
</dbReference>
<dbReference type="InterPro" id="IPR047139">
    <property type="entry name" value="ANKZ1/VMS1"/>
</dbReference>
<evidence type="ECO:0000256" key="4">
    <source>
        <dbReference type="ARBA" id="ARBA00022722"/>
    </source>
</evidence>
<evidence type="ECO:0000256" key="11">
    <source>
        <dbReference type="SAM" id="MobiDB-lite"/>
    </source>
</evidence>
<evidence type="ECO:0000313" key="14">
    <source>
        <dbReference type="Proteomes" id="UP000606974"/>
    </source>
</evidence>
<feature type="region of interest" description="Disordered" evidence="11">
    <location>
        <begin position="120"/>
        <end position="141"/>
    </location>
</feature>
<keyword evidence="9" id="KW-0175">Coiled coil</keyword>
<evidence type="ECO:0000256" key="7">
    <source>
        <dbReference type="ARBA" id="ARBA00022801"/>
    </source>
</evidence>
<dbReference type="GO" id="GO:0036503">
    <property type="term" value="P:ERAD pathway"/>
    <property type="evidence" value="ECO:0007669"/>
    <property type="project" value="TreeGrafter"/>
</dbReference>
<feature type="compositionally biased region" description="Polar residues" evidence="11">
    <location>
        <begin position="293"/>
        <end position="302"/>
    </location>
</feature>
<gene>
    <name evidence="13" type="ORF">GJ744_001676</name>
</gene>
<dbReference type="Pfam" id="PF18826">
    <property type="entry name" value="bVLRF1"/>
    <property type="match status" value="1"/>
</dbReference>
<evidence type="ECO:0000256" key="6">
    <source>
        <dbReference type="ARBA" id="ARBA00022759"/>
    </source>
</evidence>
<sequence length="657" mass="72515">MAGGVQESNDLLRRPLYLFDLPPELLLSLRSRDLTETSPEPGVDEQVPRSKVDSAGVPDDALASSTSCALCRASFSTVIDQRGHVKSDFHRYNLKLALKCLPSVNESTFDRLIGDLDESLSGSDSSDSESEDNHEDGKPSDSALTALLKRQAIITQQDEDNDSSLQQKKRGSGNPPLLWLSSSRLPEVVSLGIYRALLTEADRRKDLVQVIKEKQLKPVLAKHSGSGVQTTPQAYGPPTPHYFLCMIGGGHFAAMIISLAPQIRKGPGGHEERHAIVKAHKTFHRYTTRRKQGGSQSANDNAKGNAHSAGSSIRRYNEMALEVDVRGVLSEWKEMIEKSELLFIRATGTTSRRTLYGPYEGQVLRATDSRIRGFPFSTRRATQAELLRSFTELTRLKVSTISQSTLPVGAADQERASKLIKPKAMAREAPPKPSKEEEVALMHTSQIQTLIRRNKAPALLTYLMNNNLSSDYIFFPSHASQHHHAPNALHLASSNSSAALVLALLTKAKADPTLCNGDGKTAFDVAGDSKTRDAFRLARHLLGESAVDWKGAHIPSALSEKEVEDRQQLEKAQESTAEAERRKADLERLRHEEAAQRIGRIEKKAGTGKSLGSRDKTAAEIREEEGRGLTPEMRIKLERERRARAAEERMKRTQAGR</sequence>
<dbReference type="OrthoDB" id="429841at2759"/>
<evidence type="ECO:0000256" key="1">
    <source>
        <dbReference type="ARBA" id="ARBA00004496"/>
    </source>
</evidence>
<keyword evidence="3 10" id="KW-0963">Cytoplasm</keyword>
<comment type="similarity">
    <text evidence="2 10">Belongs to the ANKZF1/VMS1 family.</text>
</comment>
<dbReference type="GO" id="GO:0016787">
    <property type="term" value="F:hydrolase activity"/>
    <property type="evidence" value="ECO:0007669"/>
    <property type="project" value="UniProtKB-KW"/>
</dbReference>
<evidence type="ECO:0000256" key="5">
    <source>
        <dbReference type="ARBA" id="ARBA00022737"/>
    </source>
</evidence>
<keyword evidence="8" id="KW-0040">ANK repeat</keyword>
<feature type="region of interest" description="Disordered" evidence="11">
    <location>
        <begin position="35"/>
        <end position="58"/>
    </location>
</feature>
<feature type="region of interest" description="Disordered" evidence="11">
    <location>
        <begin position="156"/>
        <end position="177"/>
    </location>
</feature>
<evidence type="ECO:0000259" key="12">
    <source>
        <dbReference type="PROSITE" id="PS52044"/>
    </source>
</evidence>
<keyword evidence="14" id="KW-1185">Reference proteome</keyword>
<dbReference type="GO" id="GO:0005737">
    <property type="term" value="C:cytoplasm"/>
    <property type="evidence" value="ECO:0007669"/>
    <property type="project" value="UniProtKB-SubCell"/>
</dbReference>
<proteinExistence type="inferred from homology"/>
<organism evidence="13 14">
    <name type="scientific">Endocarpon pusillum</name>
    <dbReference type="NCBI Taxonomy" id="364733"/>
    <lineage>
        <taxon>Eukaryota</taxon>
        <taxon>Fungi</taxon>
        <taxon>Dikarya</taxon>
        <taxon>Ascomycota</taxon>
        <taxon>Pezizomycotina</taxon>
        <taxon>Eurotiomycetes</taxon>
        <taxon>Chaetothyriomycetidae</taxon>
        <taxon>Verrucariales</taxon>
        <taxon>Verrucariaceae</taxon>
        <taxon>Endocarpon</taxon>
    </lineage>
</organism>
<evidence type="ECO:0000256" key="9">
    <source>
        <dbReference type="ARBA" id="ARBA00023054"/>
    </source>
</evidence>
<keyword evidence="7 10" id="KW-0378">Hydrolase</keyword>
<comment type="domain">
    <text evidence="10">The VLRF1 domain mediates binding to the 60S ribosomal subunit.</text>
</comment>
<dbReference type="PROSITE" id="PS52044">
    <property type="entry name" value="VLRF1"/>
    <property type="match status" value="1"/>
</dbReference>
<reference evidence="13" key="1">
    <citation type="submission" date="2020-02" db="EMBL/GenBank/DDBJ databases">
        <authorList>
            <person name="Palmer J.M."/>
        </authorList>
    </citation>
    <scope>NUCLEOTIDE SEQUENCE</scope>
    <source>
        <strain evidence="13">EPUS1.4</strain>
        <tissue evidence="13">Thallus</tissue>
    </source>
</reference>
<feature type="active site" evidence="10">
    <location>
        <position position="296"/>
    </location>
</feature>
<comment type="subcellular location">
    <subcellularLocation>
        <location evidence="1">Cytoplasm</location>
    </subcellularLocation>
</comment>
<feature type="compositionally biased region" description="Basic and acidic residues" evidence="11">
    <location>
        <begin position="568"/>
        <end position="605"/>
    </location>
</feature>
<evidence type="ECO:0000256" key="8">
    <source>
        <dbReference type="ARBA" id="ARBA00023043"/>
    </source>
</evidence>
<feature type="region of interest" description="Disordered" evidence="11">
    <location>
        <begin position="285"/>
        <end position="311"/>
    </location>
</feature>
<evidence type="ECO:0000313" key="13">
    <source>
        <dbReference type="EMBL" id="KAF7504810.1"/>
    </source>
</evidence>
<feature type="region of interest" description="Disordered" evidence="11">
    <location>
        <begin position="568"/>
        <end position="657"/>
    </location>
</feature>